<dbReference type="Pfam" id="PF13919">
    <property type="entry name" value="ASXH"/>
    <property type="match status" value="1"/>
</dbReference>
<dbReference type="AlphaFoldDB" id="A0AAW0E5Z6"/>
<evidence type="ECO:0000259" key="2">
    <source>
        <dbReference type="Pfam" id="PF13919"/>
    </source>
</evidence>
<keyword evidence="4" id="KW-1185">Reference proteome</keyword>
<reference evidence="3 4" key="1">
    <citation type="journal article" date="2024" name="J Genomics">
        <title>Draft genome sequencing and assembly of Favolaschia claudopus CIRM-BRFM 2984 isolated from oak limbs.</title>
        <authorList>
            <person name="Navarro D."/>
            <person name="Drula E."/>
            <person name="Chaduli D."/>
            <person name="Cazenave R."/>
            <person name="Ahrendt S."/>
            <person name="Wang J."/>
            <person name="Lipzen A."/>
            <person name="Daum C."/>
            <person name="Barry K."/>
            <person name="Grigoriev I.V."/>
            <person name="Favel A."/>
            <person name="Rosso M.N."/>
            <person name="Martin F."/>
        </authorList>
    </citation>
    <scope>NUCLEOTIDE SEQUENCE [LARGE SCALE GENOMIC DNA]</scope>
    <source>
        <strain evidence="3 4">CIRM-BRFM 2984</strain>
    </source>
</reference>
<proteinExistence type="predicted"/>
<gene>
    <name evidence="3" type="ORF">R3P38DRAFT_2679395</name>
</gene>
<dbReference type="InterPro" id="IPR028020">
    <property type="entry name" value="ASX_DEUBAD_dom"/>
</dbReference>
<dbReference type="EMBL" id="JAWWNJ010000003">
    <property type="protein sequence ID" value="KAK7059737.1"/>
    <property type="molecule type" value="Genomic_DNA"/>
</dbReference>
<comment type="caution">
    <text evidence="3">The sequence shown here is derived from an EMBL/GenBank/DDBJ whole genome shotgun (WGS) entry which is preliminary data.</text>
</comment>
<dbReference type="Proteomes" id="UP001362999">
    <property type="component" value="Unassembled WGS sequence"/>
</dbReference>
<feature type="domain" description="ASX DEUBAD" evidence="2">
    <location>
        <begin position="34"/>
        <end position="177"/>
    </location>
</feature>
<sequence>MVENSSAPRRSNRKPKPTQRESTPAAEHVPAKRKAKEDVDSAQQLRPLLQNSKSRLTKMDISDLINANSWQMLSPESQSRLTALLPPTAFSSFKPSIGQDHPAAVDSMNVDSKESDSVDSSFFSDSHFLAAAHTFQDHLFSGWMSDAHVEKVKKYEQGIRDGTLAAPWKDEVWERDNAKDEPPPALSQSSQARAGEAAELKLVDLAKNSVLREGDVLAYKRNFSNLNVVVEKDVIIQRIDPRTHSLTILIEPGTTRDLPAHLLIPGPSEPSAPTRSMTITSPSQLENGLLDVYGIDRTTRPNGNAWKSLTLWRWPGDSLELNSLDGQRGGRQIHGTLFYLRACYYEDR</sequence>
<accession>A0AAW0E5Z6</accession>
<evidence type="ECO:0000313" key="3">
    <source>
        <dbReference type="EMBL" id="KAK7059737.1"/>
    </source>
</evidence>
<name>A0AAW0E5Z6_9AGAR</name>
<evidence type="ECO:0000256" key="1">
    <source>
        <dbReference type="SAM" id="MobiDB-lite"/>
    </source>
</evidence>
<organism evidence="3 4">
    <name type="scientific">Favolaschia claudopus</name>
    <dbReference type="NCBI Taxonomy" id="2862362"/>
    <lineage>
        <taxon>Eukaryota</taxon>
        <taxon>Fungi</taxon>
        <taxon>Dikarya</taxon>
        <taxon>Basidiomycota</taxon>
        <taxon>Agaricomycotina</taxon>
        <taxon>Agaricomycetes</taxon>
        <taxon>Agaricomycetidae</taxon>
        <taxon>Agaricales</taxon>
        <taxon>Marasmiineae</taxon>
        <taxon>Mycenaceae</taxon>
        <taxon>Favolaschia</taxon>
    </lineage>
</organism>
<protein>
    <submittedName>
        <fullName evidence="3">Asx homology domain-containing protein</fullName>
    </submittedName>
</protein>
<feature type="compositionally biased region" description="Polar residues" evidence="1">
    <location>
        <begin position="41"/>
        <end position="53"/>
    </location>
</feature>
<evidence type="ECO:0000313" key="4">
    <source>
        <dbReference type="Proteomes" id="UP001362999"/>
    </source>
</evidence>
<feature type="region of interest" description="Disordered" evidence="1">
    <location>
        <begin position="1"/>
        <end position="53"/>
    </location>
</feature>